<keyword evidence="2" id="KW-1185">Reference proteome</keyword>
<reference evidence="1" key="1">
    <citation type="journal article" date="2020" name="Stud. Mycol.">
        <title>101 Dothideomycetes genomes: a test case for predicting lifestyles and emergence of pathogens.</title>
        <authorList>
            <person name="Haridas S."/>
            <person name="Albert R."/>
            <person name="Binder M."/>
            <person name="Bloem J."/>
            <person name="Labutti K."/>
            <person name="Salamov A."/>
            <person name="Andreopoulos B."/>
            <person name="Baker S."/>
            <person name="Barry K."/>
            <person name="Bills G."/>
            <person name="Bluhm B."/>
            <person name="Cannon C."/>
            <person name="Castanera R."/>
            <person name="Culley D."/>
            <person name="Daum C."/>
            <person name="Ezra D."/>
            <person name="Gonzalez J."/>
            <person name="Henrissat B."/>
            <person name="Kuo A."/>
            <person name="Liang C."/>
            <person name="Lipzen A."/>
            <person name="Lutzoni F."/>
            <person name="Magnuson J."/>
            <person name="Mondo S."/>
            <person name="Nolan M."/>
            <person name="Ohm R."/>
            <person name="Pangilinan J."/>
            <person name="Park H.-J."/>
            <person name="Ramirez L."/>
            <person name="Alfaro M."/>
            <person name="Sun H."/>
            <person name="Tritt A."/>
            <person name="Yoshinaga Y."/>
            <person name="Zwiers L.-H."/>
            <person name="Turgeon B."/>
            <person name="Goodwin S."/>
            <person name="Spatafora J."/>
            <person name="Crous P."/>
            <person name="Grigoriev I."/>
        </authorList>
    </citation>
    <scope>NUCLEOTIDE SEQUENCE</scope>
    <source>
        <strain evidence="1">ATCC 200398</strain>
    </source>
</reference>
<sequence>LALPHGVTPDFDKPDRTVWTANIVTQALCLSLVGLIVMLRVYIRMKISRNFGLEDWWAIAGFLLAVGYSATALTMNHFGGGLNQWEVPKENLMNFHATVYATMVLYGPCAFCIKASILLFLARVFAPNRRAVLVINISIGVLLAYYLPVLVLKATICRPVMKFMMPEIDGKCFNQRALILADSVISVVSDLLILAAPIPLTSDLHMPKKKKLKVIAVFSAGGLACICSIIRLVDIVQNGMSANQTLIFMRVNLWGIAEVYIGLIAACMPVVPA</sequence>
<dbReference type="Proteomes" id="UP000799755">
    <property type="component" value="Unassembled WGS sequence"/>
</dbReference>
<evidence type="ECO:0000313" key="1">
    <source>
        <dbReference type="EMBL" id="KAF2466992.1"/>
    </source>
</evidence>
<feature type="non-terminal residue" evidence="1">
    <location>
        <position position="273"/>
    </location>
</feature>
<name>A0ACB6QL02_9PLEO</name>
<evidence type="ECO:0000313" key="2">
    <source>
        <dbReference type="Proteomes" id="UP000799755"/>
    </source>
</evidence>
<protein>
    <submittedName>
        <fullName evidence="1">Uncharacterized protein</fullName>
    </submittedName>
</protein>
<feature type="non-terminal residue" evidence="1">
    <location>
        <position position="1"/>
    </location>
</feature>
<comment type="caution">
    <text evidence="1">The sequence shown here is derived from an EMBL/GenBank/DDBJ whole genome shotgun (WGS) entry which is preliminary data.</text>
</comment>
<dbReference type="EMBL" id="MU003522">
    <property type="protein sequence ID" value="KAF2466992.1"/>
    <property type="molecule type" value="Genomic_DNA"/>
</dbReference>
<gene>
    <name evidence="1" type="ORF">BDR25DRAFT_153293</name>
</gene>
<organism evidence="1 2">
    <name type="scientific">Lindgomyces ingoldianus</name>
    <dbReference type="NCBI Taxonomy" id="673940"/>
    <lineage>
        <taxon>Eukaryota</taxon>
        <taxon>Fungi</taxon>
        <taxon>Dikarya</taxon>
        <taxon>Ascomycota</taxon>
        <taxon>Pezizomycotina</taxon>
        <taxon>Dothideomycetes</taxon>
        <taxon>Pleosporomycetidae</taxon>
        <taxon>Pleosporales</taxon>
        <taxon>Lindgomycetaceae</taxon>
        <taxon>Lindgomyces</taxon>
    </lineage>
</organism>
<proteinExistence type="predicted"/>
<accession>A0ACB6QL02</accession>